<evidence type="ECO:0000313" key="10">
    <source>
        <dbReference type="Proteomes" id="UP000752012"/>
    </source>
</evidence>
<dbReference type="PROSITE" id="PS00150">
    <property type="entry name" value="ACYLPHOSPHATASE_1"/>
    <property type="match status" value="1"/>
</dbReference>
<dbReference type="InterPro" id="IPR020456">
    <property type="entry name" value="Acylphosphatase"/>
</dbReference>
<proteinExistence type="inferred from homology"/>
<comment type="catalytic activity">
    <reaction evidence="4 5 6">
        <text>an acyl phosphate + H2O = a carboxylate + phosphate + H(+)</text>
        <dbReference type="Rhea" id="RHEA:14965"/>
        <dbReference type="ChEBI" id="CHEBI:15377"/>
        <dbReference type="ChEBI" id="CHEBI:15378"/>
        <dbReference type="ChEBI" id="CHEBI:29067"/>
        <dbReference type="ChEBI" id="CHEBI:43474"/>
        <dbReference type="ChEBI" id="CHEBI:59918"/>
        <dbReference type="EC" id="3.6.1.7"/>
    </reaction>
</comment>
<dbReference type="PRINTS" id="PR00112">
    <property type="entry name" value="ACYLPHPHTASE"/>
</dbReference>
<dbReference type="AlphaFoldDB" id="A0A969PSI8"/>
<sequence length="90" mass="10292">MPRYDITVTGRVQGVGFRYFAQLEASQRELSGWVRNEPDGSVRMEAQGDEENLHAFMRALGQARYPAEVDQVIPVKLNEKSEPSKFRIVH</sequence>
<evidence type="ECO:0000256" key="4">
    <source>
        <dbReference type="ARBA" id="ARBA00047645"/>
    </source>
</evidence>
<dbReference type="EC" id="3.6.1.7" evidence="2 5"/>
<dbReference type="EMBL" id="JAATHJ010000029">
    <property type="protein sequence ID" value="NJP38730.1"/>
    <property type="molecule type" value="Genomic_DNA"/>
</dbReference>
<dbReference type="PANTHER" id="PTHR47268:SF4">
    <property type="entry name" value="ACYLPHOSPHATASE"/>
    <property type="match status" value="1"/>
</dbReference>
<evidence type="ECO:0000256" key="3">
    <source>
        <dbReference type="ARBA" id="ARBA00015991"/>
    </source>
</evidence>
<dbReference type="GO" id="GO:0003998">
    <property type="term" value="F:acylphosphatase activity"/>
    <property type="evidence" value="ECO:0007669"/>
    <property type="project" value="UniProtKB-EC"/>
</dbReference>
<dbReference type="InterPro" id="IPR001792">
    <property type="entry name" value="Acylphosphatase-like_dom"/>
</dbReference>
<comment type="caution">
    <text evidence="9">The sequence shown here is derived from an EMBL/GenBank/DDBJ whole genome shotgun (WGS) entry which is preliminary data.</text>
</comment>
<gene>
    <name evidence="9" type="ORF">HCN83_14270</name>
</gene>
<dbReference type="RefSeq" id="WP_168008507.1">
    <property type="nucleotide sequence ID" value="NZ_JAATHJ010000029.1"/>
</dbReference>
<dbReference type="Proteomes" id="UP000752012">
    <property type="component" value="Unassembled WGS sequence"/>
</dbReference>
<dbReference type="Gene3D" id="3.30.70.100">
    <property type="match status" value="1"/>
</dbReference>
<dbReference type="InterPro" id="IPR017968">
    <property type="entry name" value="Acylphosphatase_CS"/>
</dbReference>
<evidence type="ECO:0000259" key="8">
    <source>
        <dbReference type="PROSITE" id="PS51160"/>
    </source>
</evidence>
<organism evidence="9 10">
    <name type="scientific">Alkalicoccus luteus</name>
    <dbReference type="NCBI Taxonomy" id="1237094"/>
    <lineage>
        <taxon>Bacteria</taxon>
        <taxon>Bacillati</taxon>
        <taxon>Bacillota</taxon>
        <taxon>Bacilli</taxon>
        <taxon>Bacillales</taxon>
        <taxon>Bacillaceae</taxon>
        <taxon>Alkalicoccus</taxon>
    </lineage>
</organism>
<evidence type="ECO:0000256" key="2">
    <source>
        <dbReference type="ARBA" id="ARBA00012150"/>
    </source>
</evidence>
<keyword evidence="5 6" id="KW-0378">Hydrolase</keyword>
<feature type="active site" evidence="5">
    <location>
        <position position="36"/>
    </location>
</feature>
<dbReference type="InterPro" id="IPR036046">
    <property type="entry name" value="Acylphosphatase-like_dom_sf"/>
</dbReference>
<evidence type="ECO:0000256" key="5">
    <source>
        <dbReference type="PROSITE-ProRule" id="PRU00520"/>
    </source>
</evidence>
<comment type="similarity">
    <text evidence="1 7">Belongs to the acylphosphatase family.</text>
</comment>
<dbReference type="Pfam" id="PF00708">
    <property type="entry name" value="Acylphosphatase"/>
    <property type="match status" value="1"/>
</dbReference>
<feature type="domain" description="Acylphosphatase-like" evidence="8">
    <location>
        <begin position="3"/>
        <end position="90"/>
    </location>
</feature>
<dbReference type="PROSITE" id="PS51160">
    <property type="entry name" value="ACYLPHOSPHATASE_3"/>
    <property type="match status" value="1"/>
</dbReference>
<accession>A0A969PSI8</accession>
<reference evidence="9 10" key="1">
    <citation type="submission" date="2020-03" db="EMBL/GenBank/DDBJ databases">
        <title>Assessment of the enzymatic potential of alkaline-tolerant lipase obtained from Bacillus luteus H11 (technogenic soil) for the bioremediation of saline soils contaminated with petroleum substances.</title>
        <authorList>
            <person name="Kalwasinska A."/>
        </authorList>
    </citation>
    <scope>NUCLEOTIDE SEQUENCE [LARGE SCALE GENOMIC DNA]</scope>
    <source>
        <strain evidence="9 10">H11</strain>
    </source>
</reference>
<name>A0A969PSI8_9BACI</name>
<protein>
    <recommendedName>
        <fullName evidence="3 5">Acylphosphatase</fullName>
        <ecNumber evidence="2 5">3.6.1.7</ecNumber>
    </recommendedName>
</protein>
<dbReference type="PANTHER" id="PTHR47268">
    <property type="entry name" value="ACYLPHOSPHATASE"/>
    <property type="match status" value="1"/>
</dbReference>
<feature type="active site" evidence="5">
    <location>
        <position position="18"/>
    </location>
</feature>
<evidence type="ECO:0000313" key="9">
    <source>
        <dbReference type="EMBL" id="NJP38730.1"/>
    </source>
</evidence>
<dbReference type="PROSITE" id="PS00151">
    <property type="entry name" value="ACYLPHOSPHATASE_2"/>
    <property type="match status" value="1"/>
</dbReference>
<evidence type="ECO:0000256" key="6">
    <source>
        <dbReference type="RuleBase" id="RU000553"/>
    </source>
</evidence>
<evidence type="ECO:0000256" key="7">
    <source>
        <dbReference type="RuleBase" id="RU004168"/>
    </source>
</evidence>
<evidence type="ECO:0000256" key="1">
    <source>
        <dbReference type="ARBA" id="ARBA00005614"/>
    </source>
</evidence>
<keyword evidence="10" id="KW-1185">Reference proteome</keyword>
<dbReference type="SUPFAM" id="SSF54975">
    <property type="entry name" value="Acylphosphatase/BLUF domain-like"/>
    <property type="match status" value="1"/>
</dbReference>